<dbReference type="Proteomes" id="UP000008148">
    <property type="component" value="Chromosome"/>
</dbReference>
<dbReference type="AlphaFoldDB" id="A8AJQ0"/>
<evidence type="ECO:0000313" key="2">
    <source>
        <dbReference type="Proteomes" id="UP000008148"/>
    </source>
</evidence>
<dbReference type="HOGENOM" id="CLU_2951949_0_0_6"/>
<evidence type="ECO:0000313" key="1">
    <source>
        <dbReference type="EMBL" id="ABV13713.1"/>
    </source>
</evidence>
<proteinExistence type="predicted"/>
<keyword evidence="2" id="KW-1185">Reference proteome</keyword>
<protein>
    <submittedName>
        <fullName evidence="1">Uncharacterized protein</fullName>
    </submittedName>
</protein>
<dbReference type="STRING" id="290338.CKO_02604"/>
<dbReference type="EMBL" id="CP000822">
    <property type="protein sequence ID" value="ABV13713.1"/>
    <property type="molecule type" value="Genomic_DNA"/>
</dbReference>
<sequence>MKSNRLQNKDPADQIRIARRVTIKVKRGAARDVAGGGCAGPVSATPPGSRINGFYGAVI</sequence>
<name>A8AJQ0_CITK8</name>
<dbReference type="KEGG" id="cko:CKO_02604"/>
<reference evidence="1 2" key="1">
    <citation type="submission" date="2007-08" db="EMBL/GenBank/DDBJ databases">
        <authorList>
            <consortium name="The Citrobacter koseri Genome Sequencing Project"/>
            <person name="McClelland M."/>
            <person name="Sanderson E.K."/>
            <person name="Porwollik S."/>
            <person name="Spieth J."/>
            <person name="Clifton W.S."/>
            <person name="Latreille P."/>
            <person name="Courtney L."/>
            <person name="Wang C."/>
            <person name="Pepin K."/>
            <person name="Bhonagiri V."/>
            <person name="Nash W."/>
            <person name="Johnson M."/>
            <person name="Thiruvilangam P."/>
            <person name="Wilson R."/>
        </authorList>
    </citation>
    <scope>NUCLEOTIDE SEQUENCE [LARGE SCALE GENOMIC DNA]</scope>
    <source>
        <strain evidence="2">ATCC BAA-895 / CDC 4225-83 / SGSC4696</strain>
    </source>
</reference>
<accession>A8AJQ0</accession>
<organism evidence="1 2">
    <name type="scientific">Citrobacter koseri (strain ATCC BAA-895 / CDC 4225-83 / SGSC4696)</name>
    <dbReference type="NCBI Taxonomy" id="290338"/>
    <lineage>
        <taxon>Bacteria</taxon>
        <taxon>Pseudomonadati</taxon>
        <taxon>Pseudomonadota</taxon>
        <taxon>Gammaproteobacteria</taxon>
        <taxon>Enterobacterales</taxon>
        <taxon>Enterobacteriaceae</taxon>
        <taxon>Citrobacter</taxon>
    </lineage>
</organism>
<gene>
    <name evidence="1" type="ordered locus">CKO_02604</name>
</gene>